<dbReference type="InterPro" id="IPR013515">
    <property type="entry name" value="Phytochrome_cen-reg"/>
</dbReference>
<dbReference type="PRINTS" id="PR01033">
    <property type="entry name" value="PHYTOCHROME"/>
</dbReference>
<evidence type="ECO:0000256" key="3">
    <source>
        <dbReference type="ARBA" id="ARBA00022543"/>
    </source>
</evidence>
<sequence length="852" mass="93448">MMQGDFQLDLTTCDREPIHVPGAIQPHGCLLALSGDLTVVHRVSANAAAMLEAPELRPGTSTDTVLGRGALHRLRNALLLAIDRPALLFAVEAREGSPLFDIAIHRSGEEIVVEFEPAEEGGGAPLEISRTLMARIRRIDQESALIQQAVRLVRGTTGYDRVMAYAFQEDGSGKVIAETKRNDLESFLGQYFPAADIPIQARALYLRNTIRIISDASDHRVPLLPEVDDQGRKLDLSQAHLRAVSPIHCEYLRNMGVGASMSISIVVDGRLWGLIACHHYESRVLPMSLRVSMEMFGEFLSLQLSSLQRQEKLEVAREVRATVERLTYLGSTTPPDRVLVRSLPDLAQVVHADGAALLIDGLWTETGSTPPPGAARGIVADLRDVAQGRVWSTNALSSILPEAAEYHEAASGLLIIPLSQLPRDYMFFFRKEIIQSLDWAGDPNKTYTTGPHGDRLTPRRSFAIWKETVYQQSRPWTVQEIDAAESIRSAITEILLRHSELLADERDRAALRQRVLNDELNHRVKNVLALIKSLIGQPVVDGGSLRDYVEDLRGRIQALAYAHDQVIRGEDGGMLDDLMRAELGPYLGHAVTLSGEPVHLDVRAFPVLALVLHEMATNAAKYGALSEPEGRLLVEWQRRADGAVAITWTESGGPEVVEPKRDGFGSTLITRSIPHDLDGEAEVTFAPEGLRARFLIPSQHVTSSGLTAETAYTEESMSLPKPESQAQAPAHDLNILLVEDQVLIAMDVEAMLGDLGYDNVSAARASGEALSMIERAAPDLAVLDVNLGRDTSFPVAEELIRRKIPFIFATGYGDSSIIPSVFEKIPVVQKPYEAEMILAALSREQARLAGKV</sequence>
<dbReference type="Gene3D" id="3.30.450.20">
    <property type="entry name" value="PAS domain"/>
    <property type="match status" value="1"/>
</dbReference>
<dbReference type="Pfam" id="PF01590">
    <property type="entry name" value="GAF"/>
    <property type="match status" value="1"/>
</dbReference>
<dbReference type="Pfam" id="PF00072">
    <property type="entry name" value="Response_reg"/>
    <property type="match status" value="1"/>
</dbReference>
<keyword evidence="8 15" id="KW-0418">Kinase</keyword>
<dbReference type="GO" id="GO:0000160">
    <property type="term" value="P:phosphorelay signal transduction system"/>
    <property type="evidence" value="ECO:0007669"/>
    <property type="project" value="InterPro"/>
</dbReference>
<name>A0A212AWQ7_9RHOB</name>
<evidence type="ECO:0000259" key="13">
    <source>
        <dbReference type="PROSITE" id="PS50046"/>
    </source>
</evidence>
<dbReference type="Gene3D" id="3.30.565.10">
    <property type="entry name" value="Histidine kinase-like ATPase, C-terminal domain"/>
    <property type="match status" value="1"/>
</dbReference>
<feature type="domain" description="Phytochrome chromophore attachment site" evidence="13">
    <location>
        <begin position="141"/>
        <end position="298"/>
    </location>
</feature>
<protein>
    <recommendedName>
        <fullName evidence="2">histidine kinase</fullName>
        <ecNumber evidence="2">2.7.13.3</ecNumber>
    </recommendedName>
</protein>
<dbReference type="Gene3D" id="3.30.450.40">
    <property type="match status" value="1"/>
</dbReference>
<evidence type="ECO:0000256" key="8">
    <source>
        <dbReference type="ARBA" id="ARBA00022777"/>
    </source>
</evidence>
<dbReference type="InterPro" id="IPR029016">
    <property type="entry name" value="GAF-like_dom_sf"/>
</dbReference>
<evidence type="ECO:0000256" key="6">
    <source>
        <dbReference type="ARBA" id="ARBA00022679"/>
    </source>
</evidence>
<evidence type="ECO:0000256" key="1">
    <source>
        <dbReference type="ARBA" id="ARBA00000085"/>
    </source>
</evidence>
<dbReference type="SMART" id="SM00448">
    <property type="entry name" value="REC"/>
    <property type="match status" value="1"/>
</dbReference>
<dbReference type="GO" id="GO:0005524">
    <property type="term" value="F:ATP binding"/>
    <property type="evidence" value="ECO:0007669"/>
    <property type="project" value="UniProtKB-KW"/>
</dbReference>
<evidence type="ECO:0000256" key="5">
    <source>
        <dbReference type="ARBA" id="ARBA00022606"/>
    </source>
</evidence>
<evidence type="ECO:0000256" key="12">
    <source>
        <dbReference type="PROSITE-ProRule" id="PRU00169"/>
    </source>
</evidence>
<reference evidence="15 16" key="1">
    <citation type="submission" date="2016-11" db="EMBL/GenBank/DDBJ databases">
        <title>Comparison of Traditional DNA-DNA Hybridization with In Silico Genomic Analysis.</title>
        <authorList>
            <person name="Nicholson A.C."/>
            <person name="Sammons S."/>
            <person name="Humrighouse B.W."/>
            <person name="Graziano J."/>
            <person name="Lasker B."/>
            <person name="Whitney A.M."/>
            <person name="Mcquiston J.R."/>
        </authorList>
    </citation>
    <scope>NUCLEOTIDE SEQUENCE [LARGE SCALE GENOMIC DNA]</scope>
    <source>
        <strain evidence="15 16">H2381</strain>
    </source>
</reference>
<dbReference type="GO" id="GO:0009584">
    <property type="term" value="P:detection of visible light"/>
    <property type="evidence" value="ECO:0007669"/>
    <property type="project" value="InterPro"/>
</dbReference>
<evidence type="ECO:0000313" key="16">
    <source>
        <dbReference type="Proteomes" id="UP000196640"/>
    </source>
</evidence>
<dbReference type="InterPro" id="IPR011102">
    <property type="entry name" value="Sig_transdc_His_kinase_HWE"/>
</dbReference>
<evidence type="ECO:0000256" key="4">
    <source>
        <dbReference type="ARBA" id="ARBA00022553"/>
    </source>
</evidence>
<organism evidence="15 16">
    <name type="scientific">Haematobacter missouriensis</name>
    <dbReference type="NCBI Taxonomy" id="366616"/>
    <lineage>
        <taxon>Bacteria</taxon>
        <taxon>Pseudomonadati</taxon>
        <taxon>Pseudomonadota</taxon>
        <taxon>Alphaproteobacteria</taxon>
        <taxon>Rhodobacterales</taxon>
        <taxon>Paracoccaceae</taxon>
        <taxon>Haematobacter</taxon>
    </lineage>
</organism>
<evidence type="ECO:0000256" key="10">
    <source>
        <dbReference type="ARBA" id="ARBA00022991"/>
    </source>
</evidence>
<dbReference type="AlphaFoldDB" id="A0A212AWQ7"/>
<comment type="caution">
    <text evidence="15">The sequence shown here is derived from an EMBL/GenBank/DDBJ whole genome shotgun (WGS) entry which is preliminary data.</text>
</comment>
<dbReference type="EMBL" id="NIPX01000002">
    <property type="protein sequence ID" value="OWJ85913.1"/>
    <property type="molecule type" value="Genomic_DNA"/>
</dbReference>
<dbReference type="InterPro" id="IPR016132">
    <property type="entry name" value="Phyto_chromo_attachment"/>
</dbReference>
<dbReference type="Gene3D" id="3.40.50.2300">
    <property type="match status" value="1"/>
</dbReference>
<dbReference type="InterPro" id="IPR001294">
    <property type="entry name" value="Phytochrome"/>
</dbReference>
<dbReference type="EC" id="2.7.13.3" evidence="2"/>
<dbReference type="Proteomes" id="UP000196640">
    <property type="component" value="Unassembled WGS sequence"/>
</dbReference>
<keyword evidence="11" id="KW-0675">Receptor</keyword>
<dbReference type="SMART" id="SM00911">
    <property type="entry name" value="HWE_HK"/>
    <property type="match status" value="1"/>
</dbReference>
<feature type="domain" description="Response regulatory" evidence="14">
    <location>
        <begin position="734"/>
        <end position="845"/>
    </location>
</feature>
<dbReference type="PROSITE" id="PS50110">
    <property type="entry name" value="RESPONSE_REGULATORY"/>
    <property type="match status" value="1"/>
</dbReference>
<keyword evidence="7" id="KW-0547">Nucleotide-binding</keyword>
<comment type="catalytic activity">
    <reaction evidence="1">
        <text>ATP + protein L-histidine = ADP + protein N-phospho-L-histidine.</text>
        <dbReference type="EC" id="2.7.13.3"/>
    </reaction>
</comment>
<keyword evidence="4 12" id="KW-0597">Phosphoprotein</keyword>
<dbReference type="InterPro" id="IPR011006">
    <property type="entry name" value="CheY-like_superfamily"/>
</dbReference>
<dbReference type="Pfam" id="PF00360">
    <property type="entry name" value="PHY"/>
    <property type="match status" value="1"/>
</dbReference>
<gene>
    <name evidence="15" type="ORF">CDV52_01745</name>
</gene>
<dbReference type="STRING" id="366616.CG51_03335"/>
<dbReference type="InterPro" id="IPR009219">
    <property type="entry name" value="Bactrphtchr_CheY"/>
</dbReference>
<dbReference type="SMART" id="SM00065">
    <property type="entry name" value="GAF"/>
    <property type="match status" value="1"/>
</dbReference>
<keyword evidence="9" id="KW-0067">ATP-binding</keyword>
<evidence type="ECO:0000256" key="7">
    <source>
        <dbReference type="ARBA" id="ARBA00022741"/>
    </source>
</evidence>
<keyword evidence="5" id="KW-0716">Sensory transduction</keyword>
<dbReference type="InterPro" id="IPR013654">
    <property type="entry name" value="PAS_2"/>
</dbReference>
<dbReference type="PANTHER" id="PTHR41523:SF7">
    <property type="entry name" value="HISTIDINE KINASE"/>
    <property type="match status" value="1"/>
</dbReference>
<evidence type="ECO:0000259" key="14">
    <source>
        <dbReference type="PROSITE" id="PS50110"/>
    </source>
</evidence>
<dbReference type="InterPro" id="IPR043150">
    <property type="entry name" value="Phytochrome_PHY_sf"/>
</dbReference>
<dbReference type="GO" id="GO:0004673">
    <property type="term" value="F:protein histidine kinase activity"/>
    <property type="evidence" value="ECO:0007669"/>
    <property type="project" value="UniProtKB-EC"/>
</dbReference>
<feature type="modified residue" description="4-aspartylphosphate" evidence="12">
    <location>
        <position position="784"/>
    </location>
</feature>
<dbReference type="Pfam" id="PF07536">
    <property type="entry name" value="HWE_HK"/>
    <property type="match status" value="1"/>
</dbReference>
<keyword evidence="3" id="KW-0600">Photoreceptor protein</keyword>
<dbReference type="GO" id="GO:0006355">
    <property type="term" value="P:regulation of DNA-templated transcription"/>
    <property type="evidence" value="ECO:0007669"/>
    <property type="project" value="InterPro"/>
</dbReference>
<dbReference type="GO" id="GO:0009881">
    <property type="term" value="F:photoreceptor activity"/>
    <property type="evidence" value="ECO:0007669"/>
    <property type="project" value="UniProtKB-KW"/>
</dbReference>
<dbReference type="InterPro" id="IPR036890">
    <property type="entry name" value="HATPase_C_sf"/>
</dbReference>
<dbReference type="OrthoDB" id="489241at2"/>
<accession>A0A212AWQ7</accession>
<dbReference type="PIRSF" id="PIRSF036397">
    <property type="entry name" value="Bactrphtchrm_rec"/>
    <property type="match status" value="1"/>
</dbReference>
<evidence type="ECO:0000313" key="15">
    <source>
        <dbReference type="EMBL" id="OWJ85913.1"/>
    </source>
</evidence>
<keyword evidence="6" id="KW-0808">Transferase</keyword>
<evidence type="ECO:0000256" key="11">
    <source>
        <dbReference type="ARBA" id="ARBA00023170"/>
    </source>
</evidence>
<dbReference type="Pfam" id="PF08446">
    <property type="entry name" value="PAS_2"/>
    <property type="match status" value="1"/>
</dbReference>
<dbReference type="Gene3D" id="3.30.450.270">
    <property type="match status" value="1"/>
</dbReference>
<dbReference type="PROSITE" id="PS50046">
    <property type="entry name" value="PHYTOCHROME_2"/>
    <property type="match status" value="1"/>
</dbReference>
<evidence type="ECO:0000256" key="9">
    <source>
        <dbReference type="ARBA" id="ARBA00022840"/>
    </source>
</evidence>
<dbReference type="InterPro" id="IPR035965">
    <property type="entry name" value="PAS-like_dom_sf"/>
</dbReference>
<proteinExistence type="predicted"/>
<dbReference type="SUPFAM" id="SSF55781">
    <property type="entry name" value="GAF domain-like"/>
    <property type="match status" value="2"/>
</dbReference>
<evidence type="ECO:0000256" key="2">
    <source>
        <dbReference type="ARBA" id="ARBA00012438"/>
    </source>
</evidence>
<dbReference type="InterPro" id="IPR001789">
    <property type="entry name" value="Sig_transdc_resp-reg_receiver"/>
</dbReference>
<dbReference type="PANTHER" id="PTHR41523">
    <property type="entry name" value="TWO-COMPONENT SYSTEM SENSOR PROTEIN"/>
    <property type="match status" value="1"/>
</dbReference>
<dbReference type="SUPFAM" id="SSF55785">
    <property type="entry name" value="PYP-like sensor domain (PAS domain)"/>
    <property type="match status" value="1"/>
</dbReference>
<dbReference type="SUPFAM" id="SSF52172">
    <property type="entry name" value="CheY-like"/>
    <property type="match status" value="1"/>
</dbReference>
<keyword evidence="10" id="KW-0157">Chromophore</keyword>
<dbReference type="InterPro" id="IPR003018">
    <property type="entry name" value="GAF"/>
</dbReference>